<evidence type="ECO:0000259" key="1">
    <source>
        <dbReference type="Pfam" id="PF08241"/>
    </source>
</evidence>
<proteinExistence type="predicted"/>
<dbReference type="Gene3D" id="3.40.50.150">
    <property type="entry name" value="Vaccinia Virus protein VP39"/>
    <property type="match status" value="1"/>
</dbReference>
<evidence type="ECO:0000313" key="4">
    <source>
        <dbReference type="Proteomes" id="UP000564964"/>
    </source>
</evidence>
<reference evidence="3" key="3">
    <citation type="submission" date="2021-05" db="EMBL/GenBank/DDBJ databases">
        <title>Protein family content uncovers lineage relationships and bacterial pathway maintenance mechanisms in DPANN archaea.</title>
        <authorList>
            <person name="Castelle C.J."/>
            <person name="Meheust R."/>
            <person name="Jaffe A.L."/>
            <person name="Seitz K."/>
            <person name="Gong X."/>
            <person name="Baker B.J."/>
            <person name="Banfield J.F."/>
        </authorList>
    </citation>
    <scope>NUCLEOTIDE SEQUENCE</scope>
    <source>
        <strain evidence="3">RIFCSPLOWO2_01_FULL_58_19</strain>
    </source>
</reference>
<dbReference type="InterPro" id="IPR050508">
    <property type="entry name" value="Methyltransf_Superfamily"/>
</dbReference>
<dbReference type="GO" id="GO:0008757">
    <property type="term" value="F:S-adenosylmethionine-dependent methyltransferase activity"/>
    <property type="evidence" value="ECO:0007669"/>
    <property type="project" value="InterPro"/>
</dbReference>
<dbReference type="AlphaFoldDB" id="A0A7J4JM92"/>
<dbReference type="PANTHER" id="PTHR42912">
    <property type="entry name" value="METHYLTRANSFERASE"/>
    <property type="match status" value="1"/>
</dbReference>
<keyword evidence="2" id="KW-0489">Methyltransferase</keyword>
<dbReference type="InterPro" id="IPR013216">
    <property type="entry name" value="Methyltransf_11"/>
</dbReference>
<keyword evidence="2" id="KW-0808">Transferase</keyword>
<evidence type="ECO:0000313" key="2">
    <source>
        <dbReference type="EMBL" id="HIH17017.1"/>
    </source>
</evidence>
<reference evidence="2" key="1">
    <citation type="journal article" date="2020" name="bioRxiv">
        <title>A rank-normalized archaeal taxonomy based on genome phylogeny resolves widespread incomplete and uneven classifications.</title>
        <authorList>
            <person name="Rinke C."/>
            <person name="Chuvochina M."/>
            <person name="Mussig A.J."/>
            <person name="Chaumeil P.-A."/>
            <person name="Waite D.W."/>
            <person name="Whitman W.B."/>
            <person name="Parks D.H."/>
            <person name="Hugenholtz P."/>
        </authorList>
    </citation>
    <scope>NUCLEOTIDE SEQUENCE</scope>
    <source>
        <strain evidence="2">UBA10219</strain>
    </source>
</reference>
<reference evidence="3" key="2">
    <citation type="submission" date="2021-03" db="EMBL/GenBank/DDBJ databases">
        <authorList>
            <person name="Jaffe A."/>
        </authorList>
    </citation>
    <scope>NUCLEOTIDE SEQUENCE</scope>
    <source>
        <strain evidence="3">RIFCSPLOWO2_01_FULL_58_19</strain>
    </source>
</reference>
<organism evidence="2 4">
    <name type="scientific">Candidatus Iainarchaeum sp</name>
    <dbReference type="NCBI Taxonomy" id="3101447"/>
    <lineage>
        <taxon>Archaea</taxon>
        <taxon>Candidatus Iainarchaeota</taxon>
        <taxon>Candidatus Iainarchaeia</taxon>
        <taxon>Candidatus Iainarchaeales</taxon>
        <taxon>Candidatus Iainarchaeaceae</taxon>
        <taxon>Candidatus Iainarchaeum</taxon>
    </lineage>
</organism>
<sequence length="230" mass="26344">MSEEIVVNPGIRHYLFLELGTLYWELRKAVEGHVKGRNLLVLDIGCGWKKYQPFFEGKARKVIGLEPGENGLPDVRGRGESLPFKPASFDVVLCTQVLQYFDDPFHAAREMHRVLKKNGVAFVSAPGTYPLFDPPNPKWRFMPHGFQRLFAGFSSVEVRPLGGFIQCYFQILALLAKHAVFGRRPWENWFTKRVMWFLAFPFLNVLGKTLDAWFYNDKASIGYLAIAKKG</sequence>
<protein>
    <submittedName>
        <fullName evidence="2">Class I SAM-dependent methyltransferase</fullName>
    </submittedName>
</protein>
<feature type="domain" description="Methyltransferase type 11" evidence="1">
    <location>
        <begin position="42"/>
        <end position="122"/>
    </location>
</feature>
<dbReference type="GO" id="GO:0032259">
    <property type="term" value="P:methylation"/>
    <property type="evidence" value="ECO:0007669"/>
    <property type="project" value="UniProtKB-KW"/>
</dbReference>
<dbReference type="Proteomes" id="UP000564964">
    <property type="component" value="Unassembled WGS sequence"/>
</dbReference>
<dbReference type="CDD" id="cd02440">
    <property type="entry name" value="AdoMet_MTases"/>
    <property type="match status" value="1"/>
</dbReference>
<evidence type="ECO:0000313" key="3">
    <source>
        <dbReference type="EMBL" id="MBS3063731.1"/>
    </source>
</evidence>
<comment type="caution">
    <text evidence="2">The sequence shown here is derived from an EMBL/GenBank/DDBJ whole genome shotgun (WGS) entry which is preliminary data.</text>
</comment>
<name>A0A7J4JM92_9ARCH</name>
<dbReference type="InterPro" id="IPR029063">
    <property type="entry name" value="SAM-dependent_MTases_sf"/>
</dbReference>
<dbReference type="Pfam" id="PF08241">
    <property type="entry name" value="Methyltransf_11"/>
    <property type="match status" value="1"/>
</dbReference>
<dbReference type="Proteomes" id="UP000678237">
    <property type="component" value="Unassembled WGS sequence"/>
</dbReference>
<accession>A0A7J4JM92</accession>
<gene>
    <name evidence="2" type="ORF">HA252_06445</name>
    <name evidence="3" type="ORF">J4203_07755</name>
</gene>
<dbReference type="EMBL" id="JAGVWE010000007">
    <property type="protein sequence ID" value="MBS3063731.1"/>
    <property type="molecule type" value="Genomic_DNA"/>
</dbReference>
<dbReference type="EMBL" id="DUGH01000155">
    <property type="protein sequence ID" value="HIH17017.1"/>
    <property type="molecule type" value="Genomic_DNA"/>
</dbReference>
<dbReference type="SUPFAM" id="SSF53335">
    <property type="entry name" value="S-adenosyl-L-methionine-dependent methyltransferases"/>
    <property type="match status" value="1"/>
</dbReference>